<protein>
    <submittedName>
        <fullName evidence="1">Uncharacterized protein</fullName>
    </submittedName>
</protein>
<dbReference type="RefSeq" id="WP_235827405.1">
    <property type="nucleotide sequence ID" value="NZ_CP025197.1"/>
</dbReference>
<keyword evidence="2" id="KW-1185">Reference proteome</keyword>
<name>A0A2K9EI99_9FIRM</name>
<evidence type="ECO:0000313" key="1">
    <source>
        <dbReference type="EMBL" id="AUG58955.1"/>
    </source>
</evidence>
<dbReference type="EMBL" id="CP025197">
    <property type="protein sequence ID" value="AUG58955.1"/>
    <property type="molecule type" value="Genomic_DNA"/>
</dbReference>
<gene>
    <name evidence="1" type="ORF">HVS_15570</name>
</gene>
<evidence type="ECO:0000313" key="2">
    <source>
        <dbReference type="Proteomes" id="UP000233534"/>
    </source>
</evidence>
<dbReference type="Proteomes" id="UP000233534">
    <property type="component" value="Chromosome"/>
</dbReference>
<sequence>MIKKFLVYCLLILIVFTIPFTVKVEASDIANLGFVETDIILFPDGDALVSYTVRYNLVEGKTMLAFTMGGFDRIKPVFDFENAWVITDDNTSYGIDIVDLGGGKYDIINAGEKRLGGKHLTYKFRFMADMARAGYLAKTTSRDGHKLVVFHWAPSEWDEKMDHYTVRINYPLEYPRKSASREEVEEFLLSHNFATEEWMNKEYLIDYKVEMIDGTYWVQVQLHKDNVPKNYSFKIQQYISEEIFTGIDHLVQLWIQRQVYLHAILPAMMHATQPVTRRAIRHVILHATQLVTPPAILLV</sequence>
<dbReference type="KEGG" id="hsc:HVS_15570"/>
<reference evidence="1 2" key="1">
    <citation type="submission" date="2017-12" db="EMBL/GenBank/DDBJ databases">
        <title>Complete genome sequence of Herbivorax saccincola GGR1, a novel Cellulosome-producing hydrolytic bacterium in a thermophilic biogas plant, established by Illumina and Nanopore MinION sequencing.</title>
        <authorList>
            <person name="Pechtl A."/>
            <person name="Ruckert C."/>
            <person name="Koeck D.E."/>
            <person name="Maus I."/>
            <person name="Winkler A."/>
            <person name="Kalinowski J."/>
            <person name="Puhler A."/>
            <person name="Schwarz W.W."/>
            <person name="Zverlov V.V."/>
            <person name="Schluter A."/>
            <person name="Liebl W."/>
        </authorList>
    </citation>
    <scope>NUCLEOTIDE SEQUENCE [LARGE SCALE GENOMIC DNA]</scope>
    <source>
        <strain evidence="2">SR1</strain>
    </source>
</reference>
<organism evidence="1 2">
    <name type="scientific">Acetivibrio saccincola</name>
    <dbReference type="NCBI Taxonomy" id="1677857"/>
    <lineage>
        <taxon>Bacteria</taxon>
        <taxon>Bacillati</taxon>
        <taxon>Bacillota</taxon>
        <taxon>Clostridia</taxon>
        <taxon>Eubacteriales</taxon>
        <taxon>Oscillospiraceae</taxon>
        <taxon>Acetivibrio</taxon>
    </lineage>
</organism>
<accession>A0A2K9EI99</accession>
<dbReference type="AlphaFoldDB" id="A0A2K9EI99"/>
<proteinExistence type="predicted"/>